<dbReference type="CDD" id="cd00818">
    <property type="entry name" value="IleRS_core"/>
    <property type="match status" value="1"/>
</dbReference>
<dbReference type="GO" id="GO:0002161">
    <property type="term" value="F:aminoacyl-tRNA deacylase activity"/>
    <property type="evidence" value="ECO:0007669"/>
    <property type="project" value="InterPro"/>
</dbReference>
<dbReference type="GO" id="GO:0000049">
    <property type="term" value="F:tRNA binding"/>
    <property type="evidence" value="ECO:0007669"/>
    <property type="project" value="InterPro"/>
</dbReference>
<dbReference type="InterPro" id="IPR010663">
    <property type="entry name" value="Znf_FPG/IleRS"/>
</dbReference>
<evidence type="ECO:0000256" key="3">
    <source>
        <dbReference type="ARBA" id="ARBA00022598"/>
    </source>
</evidence>
<evidence type="ECO:0000256" key="9">
    <source>
        <dbReference type="ARBA" id="ARBA00048359"/>
    </source>
</evidence>
<comment type="cofactor">
    <cofactor evidence="10">
        <name>Zn(2+)</name>
        <dbReference type="ChEBI" id="CHEBI:29105"/>
    </cofactor>
    <text evidence="10">Binds 1 zinc ion per subunit.</text>
</comment>
<keyword evidence="10" id="KW-0862">Zinc</keyword>
<gene>
    <name evidence="10 14" type="primary">ileS</name>
    <name evidence="14" type="ORF">F9B85_02110</name>
</gene>
<dbReference type="SUPFAM" id="SSF50677">
    <property type="entry name" value="ValRS/IleRS/LeuRS editing domain"/>
    <property type="match status" value="1"/>
</dbReference>
<dbReference type="FunFam" id="1.10.730.20:FF:000001">
    <property type="entry name" value="Isoleucine--tRNA ligase"/>
    <property type="match status" value="1"/>
</dbReference>
<dbReference type="PANTHER" id="PTHR42765:SF1">
    <property type="entry name" value="ISOLEUCINE--TRNA LIGASE, MITOCHONDRIAL"/>
    <property type="match status" value="1"/>
</dbReference>
<feature type="binding site" evidence="10">
    <location>
        <position position="920"/>
    </location>
    <ligand>
        <name>Zn(2+)</name>
        <dbReference type="ChEBI" id="CHEBI:29105"/>
    </ligand>
</feature>
<feature type="binding site" evidence="10">
    <location>
        <position position="605"/>
    </location>
    <ligand>
        <name>ATP</name>
        <dbReference type="ChEBI" id="CHEBI:30616"/>
    </ligand>
</feature>
<keyword evidence="2 10" id="KW-0963">Cytoplasm</keyword>
<dbReference type="GO" id="GO:0005524">
    <property type="term" value="F:ATP binding"/>
    <property type="evidence" value="ECO:0007669"/>
    <property type="project" value="UniProtKB-UniRule"/>
</dbReference>
<dbReference type="InterPro" id="IPR001412">
    <property type="entry name" value="aa-tRNA-synth_I_CS"/>
</dbReference>
<feature type="binding site" evidence="10">
    <location>
        <position position="900"/>
    </location>
    <ligand>
        <name>Zn(2+)</name>
        <dbReference type="ChEBI" id="CHEBI:29105"/>
    </ligand>
</feature>
<dbReference type="InterPro" id="IPR013155">
    <property type="entry name" value="M/V/L/I-tRNA-synth_anticd-bd"/>
</dbReference>
<sequence>MTEKETLDYGKTLNLPKTEFPMRGNLPKREPDMLQYWEEINLYQEVAKANQGKKKFILHDGPPYANGDIHLGHTLNKVLKDFIVKYRSMAGYDAPYVPGWDTHGLPIEQRAIKALGLNRHAVSPLEFRQRCQEYALKYVNIQREQFKRLGVRGDWENPYLTLQKDFEAEQIGIFGEMAKKGYIYKGMKPVYWCASCETALAEAEVEYGDKESNSIYVKFPVLDSKGLFDTEKVSIVIWTTTPWTLPANVAIALHPEFKYLLVAYGDEKLILAKELLTSFGEITGLGVGKIEQEFTGSELEFVRCNHPFMDRQSLVIVGEHVTLEQGTGCVHTAPGHGEDDFIVAQNYDLPVISPLDNQGRFTAEGGLVAGLKTTEANGVVIEELAKRNRLVQSSKVRHQYPHCWRCKDPILFRATEQWFASIDGFRQEALAAIEKVRWIPGWGRDRIHNMVADRGDWCISRQRIWGVPIPIFYCNDCGEAIITDETIEHIKQLFRDHGSDIWFAKSADELVPPGLACTKCKHSKFRKETDIMDVWFDSGSSHAAVLDAREELSWPADLYLEGSDQHRGWFNSSLSTAVATKGTAPYRAVLTHGFLVDEQGRKMSKSLGNGVDPLDVIKDMGADILRLWVTSADYRSDVAVSPNILRQIADSYRKIRNTFRYFLGNLYDFDPAKDQVADQDLLELDRWALMNLNKLNKRVTKACENYEFHVVYHAVHNFCAVEMSALYLDIIKDRLYASPANSLERRSAQTVLYKSAHSLVRLLAPFITFTAEEIWRHIPGALAESKTVQTMPWPEYDDSYNDAALEQKMEKLLEVRTRVSKALELARQSKVIGHSLESHVKLHVDDQLKPLLEKEDLASFFIVSTVTIADQDNKVPENAFCDKDLPGLAVLVSKAEGYKCERCWIYSTGVGKDEVHSQLCPRCAQVMGEMDEEA</sequence>
<comment type="catalytic activity">
    <reaction evidence="9 10">
        <text>tRNA(Ile) + L-isoleucine + ATP = L-isoleucyl-tRNA(Ile) + AMP + diphosphate</text>
        <dbReference type="Rhea" id="RHEA:11060"/>
        <dbReference type="Rhea" id="RHEA-COMP:9666"/>
        <dbReference type="Rhea" id="RHEA-COMP:9695"/>
        <dbReference type="ChEBI" id="CHEBI:30616"/>
        <dbReference type="ChEBI" id="CHEBI:33019"/>
        <dbReference type="ChEBI" id="CHEBI:58045"/>
        <dbReference type="ChEBI" id="CHEBI:78442"/>
        <dbReference type="ChEBI" id="CHEBI:78528"/>
        <dbReference type="ChEBI" id="CHEBI:456215"/>
        <dbReference type="EC" id="6.1.1.5"/>
    </reaction>
</comment>
<keyword evidence="6 10" id="KW-0648">Protein biosynthesis</keyword>
<evidence type="ECO:0000256" key="4">
    <source>
        <dbReference type="ARBA" id="ARBA00022741"/>
    </source>
</evidence>
<keyword evidence="10" id="KW-0479">Metal-binding</keyword>
<feature type="short sequence motif" description="'HIGH' region" evidence="10">
    <location>
        <begin position="63"/>
        <end position="73"/>
    </location>
</feature>
<comment type="domain">
    <text evidence="10">IleRS has two distinct active sites: one for aminoacylation and one for editing. The misactivated valine is translocated from the active site to the editing site, which sterically excludes the correctly activated isoleucine. The single editing site contains two valyl binding pockets, one specific for each substrate (Val-AMP or Val-tRNA(Ile)).</text>
</comment>
<dbReference type="HAMAP" id="MF_02002">
    <property type="entry name" value="Ile_tRNA_synth_type1"/>
    <property type="match status" value="1"/>
</dbReference>
<dbReference type="GO" id="GO:0006428">
    <property type="term" value="P:isoleucyl-tRNA aminoacylation"/>
    <property type="evidence" value="ECO:0007669"/>
    <property type="project" value="UniProtKB-UniRule"/>
</dbReference>
<comment type="subcellular location">
    <subcellularLocation>
        <location evidence="10">Cytoplasm</location>
    </subcellularLocation>
</comment>
<dbReference type="InterPro" id="IPR009080">
    <property type="entry name" value="tRNAsynth_Ia_anticodon-bd"/>
</dbReference>
<dbReference type="InterPro" id="IPR002301">
    <property type="entry name" value="Ile-tRNA-ligase"/>
</dbReference>
<name>A0A6I0F6N8_9FIRM</name>
<reference evidence="14 15" key="1">
    <citation type="submission" date="2019-10" db="EMBL/GenBank/DDBJ databases">
        <title>Whole-genome sequence of the extremophile Heliorestis acidaminivorans DSM 24790.</title>
        <authorList>
            <person name="Kyndt J.A."/>
            <person name="Meyer T.E."/>
        </authorList>
    </citation>
    <scope>NUCLEOTIDE SEQUENCE [LARGE SCALE GENOMIC DNA]</scope>
    <source>
        <strain evidence="14 15">DSM 24790</strain>
    </source>
</reference>
<evidence type="ECO:0000256" key="10">
    <source>
        <dbReference type="HAMAP-Rule" id="MF_02002"/>
    </source>
</evidence>
<feature type="binding site" evidence="10">
    <location>
        <position position="903"/>
    </location>
    <ligand>
        <name>Zn(2+)</name>
        <dbReference type="ChEBI" id="CHEBI:29105"/>
    </ligand>
</feature>
<dbReference type="Proteomes" id="UP000468766">
    <property type="component" value="Unassembled WGS sequence"/>
</dbReference>
<dbReference type="PRINTS" id="PR00984">
    <property type="entry name" value="TRNASYNTHILE"/>
</dbReference>
<dbReference type="FunFam" id="3.40.50.620:FF:000152">
    <property type="entry name" value="Isoleucine--tRNA ligase"/>
    <property type="match status" value="1"/>
</dbReference>
<dbReference type="PROSITE" id="PS00178">
    <property type="entry name" value="AA_TRNA_LIGASE_I"/>
    <property type="match status" value="1"/>
</dbReference>
<dbReference type="InterPro" id="IPR033708">
    <property type="entry name" value="Anticodon_Ile_BEm"/>
</dbReference>
<comment type="caution">
    <text evidence="14">The sequence shown here is derived from an EMBL/GenBank/DDBJ whole genome shotgun (WGS) entry which is preliminary data.</text>
</comment>
<accession>A0A6I0F6N8</accession>
<dbReference type="Gene3D" id="3.90.740.10">
    <property type="entry name" value="Valyl/Leucyl/Isoleucyl-tRNA synthetase, editing domain"/>
    <property type="match status" value="1"/>
</dbReference>
<dbReference type="Pfam" id="PF08264">
    <property type="entry name" value="Anticodon_1"/>
    <property type="match status" value="1"/>
</dbReference>
<keyword evidence="5 10" id="KW-0067">ATP-binding</keyword>
<evidence type="ECO:0000313" key="14">
    <source>
        <dbReference type="EMBL" id="KAB2954497.1"/>
    </source>
</evidence>
<dbReference type="Pfam" id="PF06827">
    <property type="entry name" value="zf-FPG_IleRS"/>
    <property type="match status" value="1"/>
</dbReference>
<dbReference type="InterPro" id="IPR050081">
    <property type="entry name" value="Ile-tRNA_ligase"/>
</dbReference>
<keyword evidence="3 10" id="KW-0436">Ligase</keyword>
<dbReference type="PANTHER" id="PTHR42765">
    <property type="entry name" value="SOLEUCYL-TRNA SYNTHETASE"/>
    <property type="match status" value="1"/>
</dbReference>
<evidence type="ECO:0000313" key="15">
    <source>
        <dbReference type="Proteomes" id="UP000468766"/>
    </source>
</evidence>
<evidence type="ECO:0000256" key="5">
    <source>
        <dbReference type="ARBA" id="ARBA00022840"/>
    </source>
</evidence>
<dbReference type="InterPro" id="IPR002300">
    <property type="entry name" value="aa-tRNA-synth_Ia"/>
</dbReference>
<comment type="subunit">
    <text evidence="10">Monomer.</text>
</comment>
<feature type="short sequence motif" description="'KMSKS' region" evidence="10">
    <location>
        <begin position="602"/>
        <end position="606"/>
    </location>
</feature>
<dbReference type="Pfam" id="PF00133">
    <property type="entry name" value="tRNA-synt_1"/>
    <property type="match status" value="1"/>
</dbReference>
<feature type="binding site" evidence="10">
    <location>
        <position position="923"/>
    </location>
    <ligand>
        <name>Zn(2+)</name>
        <dbReference type="ChEBI" id="CHEBI:29105"/>
    </ligand>
</feature>
<dbReference type="Gene3D" id="1.10.10.830">
    <property type="entry name" value="Ile-tRNA synthetase CP2 domain-like"/>
    <property type="match status" value="1"/>
</dbReference>
<evidence type="ECO:0000256" key="8">
    <source>
        <dbReference type="ARBA" id="ARBA00025217"/>
    </source>
</evidence>
<feature type="binding site" evidence="10">
    <location>
        <position position="561"/>
    </location>
    <ligand>
        <name>L-isoleucyl-5'-AMP</name>
        <dbReference type="ChEBI" id="CHEBI:178002"/>
    </ligand>
</feature>
<evidence type="ECO:0000256" key="7">
    <source>
        <dbReference type="ARBA" id="ARBA00023146"/>
    </source>
</evidence>
<keyword evidence="15" id="KW-1185">Reference proteome</keyword>
<keyword evidence="4 10" id="KW-0547">Nucleotide-binding</keyword>
<evidence type="ECO:0000256" key="2">
    <source>
        <dbReference type="ARBA" id="ARBA00022490"/>
    </source>
</evidence>
<dbReference type="AlphaFoldDB" id="A0A6I0F6N8"/>
<dbReference type="InterPro" id="IPR009008">
    <property type="entry name" value="Val/Leu/Ile-tRNA-synth_edit"/>
</dbReference>
<evidence type="ECO:0000259" key="12">
    <source>
        <dbReference type="Pfam" id="PF06827"/>
    </source>
</evidence>
<dbReference type="GO" id="GO:0008270">
    <property type="term" value="F:zinc ion binding"/>
    <property type="evidence" value="ECO:0007669"/>
    <property type="project" value="UniProtKB-UniRule"/>
</dbReference>
<feature type="domain" description="Zinc finger FPG/IleRS-type" evidence="12">
    <location>
        <begin position="899"/>
        <end position="926"/>
    </location>
</feature>
<evidence type="ECO:0000256" key="6">
    <source>
        <dbReference type="ARBA" id="ARBA00022917"/>
    </source>
</evidence>
<protein>
    <recommendedName>
        <fullName evidence="10">Isoleucine--tRNA ligase</fullName>
        <ecNumber evidence="10">6.1.1.5</ecNumber>
    </recommendedName>
    <alternativeName>
        <fullName evidence="10">Isoleucyl-tRNA synthetase</fullName>
        <shortName evidence="10">IleRS</shortName>
    </alternativeName>
</protein>
<evidence type="ECO:0000256" key="1">
    <source>
        <dbReference type="ARBA" id="ARBA00006887"/>
    </source>
</evidence>
<dbReference type="CDD" id="cd07960">
    <property type="entry name" value="Anticodon_Ia_Ile_BEm"/>
    <property type="match status" value="1"/>
</dbReference>
<dbReference type="EMBL" id="WBXO01000001">
    <property type="protein sequence ID" value="KAB2954497.1"/>
    <property type="molecule type" value="Genomic_DNA"/>
</dbReference>
<evidence type="ECO:0000259" key="13">
    <source>
        <dbReference type="Pfam" id="PF08264"/>
    </source>
</evidence>
<dbReference type="Gene3D" id="3.40.50.620">
    <property type="entry name" value="HUPs"/>
    <property type="match status" value="2"/>
</dbReference>
<feature type="domain" description="Methionyl/Valyl/Leucyl/Isoleucyl-tRNA synthetase anticodon-binding" evidence="13">
    <location>
        <begin position="685"/>
        <end position="841"/>
    </location>
</feature>
<dbReference type="EC" id="6.1.1.5" evidence="10"/>
<dbReference type="Gene3D" id="1.10.730.20">
    <property type="match status" value="1"/>
</dbReference>
<dbReference type="SUPFAM" id="SSF52374">
    <property type="entry name" value="Nucleotidylyl transferase"/>
    <property type="match status" value="1"/>
</dbReference>
<evidence type="ECO:0000259" key="11">
    <source>
        <dbReference type="Pfam" id="PF00133"/>
    </source>
</evidence>
<comment type="similarity">
    <text evidence="1 10">Belongs to the class-I aminoacyl-tRNA synthetase family. IleS type 1 subfamily.</text>
</comment>
<comment type="function">
    <text evidence="8 10">Catalyzes the attachment of isoleucine to tRNA(Ile). As IleRS can inadvertently accommodate and process structurally similar amino acids such as valine, to avoid such errors it has two additional distinct tRNA(Ile)-dependent editing activities. One activity is designated as 'pretransfer' editing and involves the hydrolysis of activated Val-AMP. The other activity is designated 'posttransfer' editing and involves deacylation of mischarged Val-tRNA(Ile).</text>
</comment>
<dbReference type="GO" id="GO:0005829">
    <property type="term" value="C:cytosol"/>
    <property type="evidence" value="ECO:0007669"/>
    <property type="project" value="TreeGrafter"/>
</dbReference>
<proteinExistence type="inferred from homology"/>
<dbReference type="GO" id="GO:0004822">
    <property type="term" value="F:isoleucine-tRNA ligase activity"/>
    <property type="evidence" value="ECO:0007669"/>
    <property type="project" value="UniProtKB-UniRule"/>
</dbReference>
<dbReference type="InterPro" id="IPR023585">
    <property type="entry name" value="Ile-tRNA-ligase_type1"/>
</dbReference>
<dbReference type="SUPFAM" id="SSF47323">
    <property type="entry name" value="Anticodon-binding domain of a subclass of class I aminoacyl-tRNA synthetases"/>
    <property type="match status" value="1"/>
</dbReference>
<dbReference type="InterPro" id="IPR014729">
    <property type="entry name" value="Rossmann-like_a/b/a_fold"/>
</dbReference>
<feature type="domain" description="Aminoacyl-tRNA synthetase class Ia" evidence="11">
    <location>
        <begin position="33"/>
        <end position="640"/>
    </location>
</feature>
<dbReference type="NCBIfam" id="TIGR00392">
    <property type="entry name" value="ileS"/>
    <property type="match status" value="1"/>
</dbReference>
<organism evidence="14 15">
    <name type="scientific">Heliorestis acidaminivorans</name>
    <dbReference type="NCBI Taxonomy" id="553427"/>
    <lineage>
        <taxon>Bacteria</taxon>
        <taxon>Bacillati</taxon>
        <taxon>Bacillota</taxon>
        <taxon>Clostridia</taxon>
        <taxon>Eubacteriales</taxon>
        <taxon>Heliobacteriaceae</taxon>
        <taxon>Heliorestis</taxon>
    </lineage>
</organism>
<dbReference type="OrthoDB" id="9810365at2"/>
<keyword evidence="7 10" id="KW-0030">Aminoacyl-tRNA synthetase</keyword>